<keyword evidence="4" id="KW-1185">Reference proteome</keyword>
<dbReference type="AlphaFoldDB" id="A0A8S3S0B4"/>
<evidence type="ECO:0000313" key="3">
    <source>
        <dbReference type="EMBL" id="CAG2215298.1"/>
    </source>
</evidence>
<dbReference type="InterPro" id="IPR011029">
    <property type="entry name" value="DEATH-like_dom_sf"/>
</dbReference>
<dbReference type="PROSITE" id="PS50017">
    <property type="entry name" value="DEATH_DOMAIN"/>
    <property type="match status" value="1"/>
</dbReference>
<protein>
    <recommendedName>
        <fullName evidence="2">Death domain-containing protein</fullName>
    </recommendedName>
</protein>
<evidence type="ECO:0000256" key="1">
    <source>
        <dbReference type="PROSITE-ProRule" id="PRU00023"/>
    </source>
</evidence>
<evidence type="ECO:0000313" key="4">
    <source>
        <dbReference type="Proteomes" id="UP000683360"/>
    </source>
</evidence>
<organism evidence="3 4">
    <name type="scientific">Mytilus edulis</name>
    <name type="common">Blue mussel</name>
    <dbReference type="NCBI Taxonomy" id="6550"/>
    <lineage>
        <taxon>Eukaryota</taxon>
        <taxon>Metazoa</taxon>
        <taxon>Spiralia</taxon>
        <taxon>Lophotrochozoa</taxon>
        <taxon>Mollusca</taxon>
        <taxon>Bivalvia</taxon>
        <taxon>Autobranchia</taxon>
        <taxon>Pteriomorphia</taxon>
        <taxon>Mytilida</taxon>
        <taxon>Mytiloidea</taxon>
        <taxon>Mytilidae</taxon>
        <taxon>Mytilinae</taxon>
        <taxon>Mytilus</taxon>
    </lineage>
</organism>
<dbReference type="InterPro" id="IPR036770">
    <property type="entry name" value="Ankyrin_rpt-contain_sf"/>
</dbReference>
<dbReference type="Gene3D" id="2.60.220.30">
    <property type="match status" value="1"/>
</dbReference>
<gene>
    <name evidence="3" type="ORF">MEDL_29075</name>
</gene>
<dbReference type="SMART" id="SM00248">
    <property type="entry name" value="ANK"/>
    <property type="match status" value="2"/>
</dbReference>
<feature type="domain" description="Death" evidence="2">
    <location>
        <begin position="632"/>
        <end position="693"/>
    </location>
</feature>
<dbReference type="Gene3D" id="1.25.40.20">
    <property type="entry name" value="Ankyrin repeat-containing domain"/>
    <property type="match status" value="1"/>
</dbReference>
<dbReference type="SUPFAM" id="SSF47986">
    <property type="entry name" value="DEATH domain"/>
    <property type="match status" value="1"/>
</dbReference>
<dbReference type="PROSITE" id="PS50088">
    <property type="entry name" value="ANK_REPEAT"/>
    <property type="match status" value="1"/>
</dbReference>
<dbReference type="SUPFAM" id="SSF48403">
    <property type="entry name" value="Ankyrin repeat"/>
    <property type="match status" value="1"/>
</dbReference>
<comment type="caution">
    <text evidence="3">The sequence shown here is derived from an EMBL/GenBank/DDBJ whole genome shotgun (WGS) entry which is preliminary data.</text>
</comment>
<dbReference type="Pfam" id="PF12796">
    <property type="entry name" value="Ank_2"/>
    <property type="match status" value="1"/>
</dbReference>
<dbReference type="Gene3D" id="1.10.533.10">
    <property type="entry name" value="Death Domain, Fas"/>
    <property type="match status" value="1"/>
</dbReference>
<dbReference type="EMBL" id="CAJPWZ010001439">
    <property type="protein sequence ID" value="CAG2215298.1"/>
    <property type="molecule type" value="Genomic_DNA"/>
</dbReference>
<dbReference type="InterPro" id="IPR002110">
    <property type="entry name" value="Ankyrin_rpt"/>
</dbReference>
<keyword evidence="1" id="KW-0040">ANK repeat</keyword>
<accession>A0A8S3S0B4</accession>
<name>A0A8S3S0B4_MYTED</name>
<dbReference type="OrthoDB" id="6081227at2759"/>
<dbReference type="GO" id="GO:0007165">
    <property type="term" value="P:signal transduction"/>
    <property type="evidence" value="ECO:0007669"/>
    <property type="project" value="InterPro"/>
</dbReference>
<dbReference type="Pfam" id="PF00531">
    <property type="entry name" value="Death"/>
    <property type="match status" value="1"/>
</dbReference>
<evidence type="ECO:0000259" key="2">
    <source>
        <dbReference type="PROSITE" id="PS50017"/>
    </source>
</evidence>
<reference evidence="3" key="1">
    <citation type="submission" date="2021-03" db="EMBL/GenBank/DDBJ databases">
        <authorList>
            <person name="Bekaert M."/>
        </authorList>
    </citation>
    <scope>NUCLEOTIDE SEQUENCE</scope>
</reference>
<dbReference type="Proteomes" id="UP000683360">
    <property type="component" value="Unassembled WGS sequence"/>
</dbReference>
<feature type="repeat" description="ANK" evidence="1">
    <location>
        <begin position="31"/>
        <end position="64"/>
    </location>
</feature>
<dbReference type="InterPro" id="IPR000488">
    <property type="entry name" value="Death_dom"/>
</dbReference>
<sequence>MELLNLLQKNRETAALYMIGKGTDLTFVDQNNNTALHYASSKGFNEVVVRILEENTSMIDNQGQKGQSGFDIAMKRKDLNAVKLLCLFGAEVALQDWVLLSGDINGLDKQDQVMLKQILDQNDRLAAINHGSICYELHQIKPKDNIQYFSRLFVDMDTENITESFFMYCAKESPEFTSSQIQKQDDEHFFSDVFEVIAWGSKPDFIDLDIRVEGRPQCNEKLRLVSITGVLSKDIIIEKNQSDEETVISVQVSLLADAKFTIVSKVVPEIFNVTNESLCIHPQMEKEAEIAIPEGAFGSAGQLQISETKAWNHEENEVADPVLFTNAIDLTMMNNSQPLKPVKLTLPVHSPDENNDDIIILMSDKKEPKENEWEICSNVDIHGKFITFDVNHLSVYVACSKQHMGKSKRQATNAIKKEVQVECFAMLKKETDVKLSLVIEYALKNRGKSRRKKWKDKGFCTMSVEYKDCVMKEGQTCQITLTGNIQTDSLKQQDPFLTLNPRKYKTGNYRSFHLLNDTSESPLDGEVYIEKRHEIIDQLQQQPQASRGTNKDARLFTNCCHKSVQHFEPEIPVKYDTDFELVVSILIDSNNLDIKQEEVGVAVDDHQCTIPVLRKTSLNRITASLTMEECFQLGTNLHVLKNKIEQLETDGQLKEILKTWRSARPNEKLVHNLSGALKEMGKEDMANNVEEAFENNIEYPE</sequence>
<proteinExistence type="predicted"/>